<reference evidence="1 2" key="1">
    <citation type="journal article" date="2016" name="Syst. Appl. Microbiol.">
        <title>Pararhizobium polonicum sp. nov. isolated from tumors on stone fruit rootstocks.</title>
        <authorList>
            <person name="Pulawska J."/>
            <person name="Kuzmanovic N."/>
            <person name="Willems A."/>
            <person name="Pothier J.F."/>
        </authorList>
    </citation>
    <scope>NUCLEOTIDE SEQUENCE [LARGE SCALE GENOMIC DNA]</scope>
    <source>
        <strain evidence="1 2">F5.1</strain>
        <plasmid evidence="1">pF5.1a</plasmid>
    </source>
</reference>
<evidence type="ECO:0000313" key="1">
    <source>
        <dbReference type="EMBL" id="OBZ97492.1"/>
    </source>
</evidence>
<name>A0A1C7P8A3_9HYPH</name>
<geneLocation type="plasmid" evidence="2">
    <name>pf5.1a</name>
</geneLocation>
<comment type="caution">
    <text evidence="1">The sequence shown here is derived from an EMBL/GenBank/DDBJ whole genome shotgun (WGS) entry which is preliminary data.</text>
</comment>
<dbReference type="Proteomes" id="UP000093111">
    <property type="component" value="Plasmid pF5.1a"/>
</dbReference>
<proteinExistence type="predicted"/>
<sequence length="148" mass="16407">MTEFNPVELISKVERMRGKVLASHCACKIAFARDLHGKLLEKLDAMVAALHSEIDTECELAAHKGTPDGEAWYELYYICTSFERRWIESGPISLLDSILEFVIAEGEGEGCLAGLDYTEVPARELEGLSEIMDEIARGTGVRFIAARV</sequence>
<gene>
    <name evidence="1" type="ORF">ADU59_00245</name>
</gene>
<dbReference type="OrthoDB" id="8077877at2"/>
<accession>A0A1C7P8A3</accession>
<dbReference type="AlphaFoldDB" id="A0A1C7P8A3"/>
<organism evidence="1 2">
    <name type="scientific">Pararhizobium polonicum</name>
    <dbReference type="NCBI Taxonomy" id="1612624"/>
    <lineage>
        <taxon>Bacteria</taxon>
        <taxon>Pseudomonadati</taxon>
        <taxon>Pseudomonadota</taxon>
        <taxon>Alphaproteobacteria</taxon>
        <taxon>Hyphomicrobiales</taxon>
        <taxon>Rhizobiaceae</taxon>
        <taxon>Rhizobium/Agrobacterium group</taxon>
        <taxon>Pararhizobium</taxon>
    </lineage>
</organism>
<dbReference type="RefSeq" id="WP_068950583.1">
    <property type="nucleotide sequence ID" value="NZ_CM004502.1"/>
</dbReference>
<evidence type="ECO:0000313" key="2">
    <source>
        <dbReference type="Proteomes" id="UP000093111"/>
    </source>
</evidence>
<dbReference type="EMBL" id="LGLV01000001">
    <property type="protein sequence ID" value="OBZ97492.1"/>
    <property type="molecule type" value="Genomic_DNA"/>
</dbReference>
<protein>
    <submittedName>
        <fullName evidence="1">Uncharacterized protein</fullName>
    </submittedName>
</protein>
<keyword evidence="2" id="KW-1185">Reference proteome</keyword>
<keyword evidence="1" id="KW-0614">Plasmid</keyword>